<evidence type="ECO:0000256" key="1">
    <source>
        <dbReference type="ARBA" id="ARBA00022603"/>
    </source>
</evidence>
<keyword evidence="6" id="KW-1185">Reference proteome</keyword>
<accession>A0A1B2HP17</accession>
<evidence type="ECO:0000256" key="2">
    <source>
        <dbReference type="ARBA" id="ARBA00022679"/>
    </source>
</evidence>
<dbReference type="Gene3D" id="3.40.50.150">
    <property type="entry name" value="Vaccinia Virus protein VP39"/>
    <property type="match status" value="1"/>
</dbReference>
<keyword evidence="3" id="KW-0949">S-adenosyl-L-methionine</keyword>
<gene>
    <name evidence="5" type="ORF">BBK82_28815</name>
</gene>
<dbReference type="Pfam" id="PF13489">
    <property type="entry name" value="Methyltransf_23"/>
    <property type="match status" value="1"/>
</dbReference>
<dbReference type="EMBL" id="CP016793">
    <property type="protein sequence ID" value="ANZ39458.1"/>
    <property type="molecule type" value="Genomic_DNA"/>
</dbReference>
<dbReference type="STRING" id="1586287.BBK82_28815"/>
<dbReference type="InterPro" id="IPR029063">
    <property type="entry name" value="SAM-dependent_MTases_sf"/>
</dbReference>
<evidence type="ECO:0000313" key="6">
    <source>
        <dbReference type="Proteomes" id="UP000093053"/>
    </source>
</evidence>
<dbReference type="InterPro" id="IPR015422">
    <property type="entry name" value="PyrdxlP-dep_Trfase_small"/>
</dbReference>
<dbReference type="InterPro" id="IPR015424">
    <property type="entry name" value="PyrdxlP-dep_Trfase"/>
</dbReference>
<evidence type="ECO:0000313" key="5">
    <source>
        <dbReference type="EMBL" id="ANZ39458.1"/>
    </source>
</evidence>
<name>A0A1B2HP17_9PSEU</name>
<proteinExistence type="predicted"/>
<dbReference type="RefSeq" id="WP_065917799.1">
    <property type="nucleotide sequence ID" value="NZ_CP016793.1"/>
</dbReference>
<dbReference type="Pfam" id="PF00155">
    <property type="entry name" value="Aminotran_1_2"/>
    <property type="match status" value="1"/>
</dbReference>
<reference evidence="5 6" key="1">
    <citation type="submission" date="2016-07" db="EMBL/GenBank/DDBJ databases">
        <title>Complete genome sequence of the Lentzea guizhouensis DHS C013.</title>
        <authorList>
            <person name="Cao C."/>
        </authorList>
    </citation>
    <scope>NUCLEOTIDE SEQUENCE [LARGE SCALE GENOMIC DNA]</scope>
    <source>
        <strain evidence="5 6">DHS C013</strain>
    </source>
</reference>
<dbReference type="InterPro" id="IPR015421">
    <property type="entry name" value="PyrdxlP-dep_Trfase_major"/>
</dbReference>
<dbReference type="PANTHER" id="PTHR43464:SF19">
    <property type="entry name" value="UBIQUINONE BIOSYNTHESIS O-METHYLTRANSFERASE, MITOCHONDRIAL"/>
    <property type="match status" value="1"/>
</dbReference>
<feature type="domain" description="Aminotransferase class I/classII large" evidence="4">
    <location>
        <begin position="405"/>
        <end position="522"/>
    </location>
</feature>
<dbReference type="SUPFAM" id="SSF53335">
    <property type="entry name" value="S-adenosyl-L-methionine-dependent methyltransferases"/>
    <property type="match status" value="1"/>
</dbReference>
<dbReference type="Proteomes" id="UP000093053">
    <property type="component" value="Chromosome"/>
</dbReference>
<dbReference type="KEGG" id="led:BBK82_28815"/>
<dbReference type="Gene3D" id="3.40.640.10">
    <property type="entry name" value="Type I PLP-dependent aspartate aminotransferase-like (Major domain)"/>
    <property type="match status" value="1"/>
</dbReference>
<dbReference type="AlphaFoldDB" id="A0A1B2HP17"/>
<dbReference type="CDD" id="cd02440">
    <property type="entry name" value="AdoMet_MTases"/>
    <property type="match status" value="1"/>
</dbReference>
<dbReference type="GO" id="GO:0032259">
    <property type="term" value="P:methylation"/>
    <property type="evidence" value="ECO:0007669"/>
    <property type="project" value="UniProtKB-KW"/>
</dbReference>
<dbReference type="GO" id="GO:0008168">
    <property type="term" value="F:methyltransferase activity"/>
    <property type="evidence" value="ECO:0007669"/>
    <property type="project" value="UniProtKB-KW"/>
</dbReference>
<keyword evidence="2" id="KW-0808">Transferase</keyword>
<dbReference type="Gene3D" id="3.90.1150.10">
    <property type="entry name" value="Aspartate Aminotransferase, domain 1"/>
    <property type="match status" value="1"/>
</dbReference>
<evidence type="ECO:0000256" key="3">
    <source>
        <dbReference type="ARBA" id="ARBA00022691"/>
    </source>
</evidence>
<organism evidence="5 6">
    <name type="scientific">Lentzea guizhouensis</name>
    <dbReference type="NCBI Taxonomy" id="1586287"/>
    <lineage>
        <taxon>Bacteria</taxon>
        <taxon>Bacillati</taxon>
        <taxon>Actinomycetota</taxon>
        <taxon>Actinomycetes</taxon>
        <taxon>Pseudonocardiales</taxon>
        <taxon>Pseudonocardiaceae</taxon>
        <taxon>Lentzea</taxon>
    </lineage>
</organism>
<sequence>MREHPFFTRDYWVFAAAEYAEPRTAAEVSYLASVLPGGGRVLDLGCGVGRHAHGLARLGFDVVGVDVSEWAVAQAARGPGGFVAADLMAGPWPDFAAVSAVSRVESRASELSVPSETIGVGAHAPPGGPPVGIDPGFDAVVCVQAFGWGSDADQLRLLRRVRSVLKPGGVLVLDHSNATAILRGYQSHAVAEVDGHTFTFERRYDPLTGRSGGEVKVQRPDGSGCVLHDDVRLYHPAEVRSLLERAGFVVAEVSADFKKGAPVTTDSRYVQFVATPRVSALEGHKGAAEGVDLRWAPDEVEFVQPALDRAWAQLTDVPERARRYDVADPYGAKAAPVLQRYFGMFLEPEQVTCGAGATGLLRSLAALATDGFTCTGHPEFALAAAEIGAPEGGSVVVVDRPGVSGEVMGLDELRELEADVVIVDETCAAYLEPHDSAVRLLPHRRGLVVIRSMSKGYCCGGLRVGFALASKDVARRVRGVAAPLAVSALSLDVSLALLGQGDVLRPLRERIRAVKPSFVDVLPEVAPGDPRVPWVRVPASLRGWLAERGLQGKDLGDEIRLSVPLSERRRRAVLG</sequence>
<dbReference type="GO" id="GO:0030170">
    <property type="term" value="F:pyridoxal phosphate binding"/>
    <property type="evidence" value="ECO:0007669"/>
    <property type="project" value="InterPro"/>
</dbReference>
<dbReference type="InterPro" id="IPR004839">
    <property type="entry name" value="Aminotransferase_I/II_large"/>
</dbReference>
<dbReference type="OrthoDB" id="279734at2"/>
<dbReference type="SUPFAM" id="SSF53383">
    <property type="entry name" value="PLP-dependent transferases"/>
    <property type="match status" value="1"/>
</dbReference>
<evidence type="ECO:0000259" key="4">
    <source>
        <dbReference type="Pfam" id="PF00155"/>
    </source>
</evidence>
<protein>
    <recommendedName>
        <fullName evidence="4">Aminotransferase class I/classII large domain-containing protein</fullName>
    </recommendedName>
</protein>
<keyword evidence="1" id="KW-0489">Methyltransferase</keyword>
<dbReference type="PANTHER" id="PTHR43464">
    <property type="entry name" value="METHYLTRANSFERASE"/>
    <property type="match status" value="1"/>
</dbReference>